<dbReference type="Gene3D" id="1.20.120.330">
    <property type="entry name" value="Nucleotidyltransferases domain 2"/>
    <property type="match status" value="2"/>
</dbReference>
<dbReference type="NCBIfam" id="NF008292">
    <property type="entry name" value="PRK11072.1"/>
    <property type="match status" value="2"/>
</dbReference>
<keyword evidence="2 7" id="KW-0548">Nucleotidyltransferase</keyword>
<evidence type="ECO:0000256" key="4">
    <source>
        <dbReference type="ARBA" id="ARBA00022840"/>
    </source>
</evidence>
<keyword evidence="1 7" id="KW-0808">Transferase</keyword>
<dbReference type="HAMAP" id="MF_00802">
    <property type="entry name" value="GlnE"/>
    <property type="match status" value="1"/>
</dbReference>
<evidence type="ECO:0000259" key="8">
    <source>
        <dbReference type="Pfam" id="PF03710"/>
    </source>
</evidence>
<dbReference type="GO" id="GO:0008882">
    <property type="term" value="F:[glutamate-ammonia-ligase] adenylyltransferase activity"/>
    <property type="evidence" value="ECO:0007669"/>
    <property type="project" value="UniProtKB-EC"/>
</dbReference>
<dbReference type="SUPFAM" id="SSF81301">
    <property type="entry name" value="Nucleotidyltransferase"/>
    <property type="match status" value="2"/>
</dbReference>
<evidence type="ECO:0000256" key="1">
    <source>
        <dbReference type="ARBA" id="ARBA00022679"/>
    </source>
</evidence>
<proteinExistence type="inferred from homology"/>
<comment type="catalytic activity">
    <reaction evidence="7">
        <text>[glutamine synthetase]-O(4)-(5'-adenylyl)-L-tyrosine + phosphate = [glutamine synthetase]-L-tyrosine + ADP</text>
        <dbReference type="Rhea" id="RHEA:43716"/>
        <dbReference type="Rhea" id="RHEA-COMP:10660"/>
        <dbReference type="Rhea" id="RHEA-COMP:10661"/>
        <dbReference type="ChEBI" id="CHEBI:43474"/>
        <dbReference type="ChEBI" id="CHEBI:46858"/>
        <dbReference type="ChEBI" id="CHEBI:83624"/>
        <dbReference type="ChEBI" id="CHEBI:456216"/>
        <dbReference type="EC" id="2.7.7.89"/>
    </reaction>
</comment>
<name>A0ABW3HFV9_9GAMM</name>
<feature type="domain" description="PII-uridylyltransferase/Glutamine-synthetase adenylyltransferase" evidence="9">
    <location>
        <begin position="282"/>
        <end position="420"/>
    </location>
</feature>
<dbReference type="Gene3D" id="1.20.120.1510">
    <property type="match status" value="1"/>
</dbReference>
<sequence>MELLKNALAWSPWFAQQYELLTPVQREALLASLFLARSAADWQALAQAQIADLPSAESRPLPELARGVDPRWQARLRQWRRVEQMRLIARDMSRLSTMPELTAELSYFADAAVGVALAQAHQEVALLHGQPIGGDSGKSQAMLVIGMGKLGGYELNLSSDIDLIFSYEEEGETDGRRSISNQEFFSKVGQRIITLLDPITADGFVFRVDMRLRPWGDGSALVAGFDALESYYERHGREWERYAFIKARICAGDRAAGERLMKSLKPFVYRRYIDFGVFESLREMKSMIAREVRRLDREDNIKLGSGGIREIEFIAQAFQLIRGGVDTPLQTRELLTVLPLLAERELLPQAAVDELTAAYYFLRDCEHRIQALYDQQTQTLPSAASDRQRLAEAMGYADWPMFSAALAAHRAVVSSYFQDVIVSSEAEPADEAAMDTWPEAVQALIDSRASQQLGSTSRARLKRLLPLLVTQCQAHERPELALSRVLPLIEATLRRSAYLMLLIENPEALSRLVDLCAVSPWIAEALARHPVLLDELLNAATLFAPPSAEVLATDLRSQLMRIPEDDLERQMDVLRIFQKGHVLRVAASDLKGTLPLMKISDALTWIAEVVLQEVLNLCWHQLVAKHGRPHRVDGSDCEPGFIIVGYGKLGGIELGYGSDLDLVFIHDGDPSGETNGAKPLDTASFYARLGQKIIHMMTTAMATGLLYDVDMRLRPSGASGLLVTSLDGFAKYQAEHAWTWEHQALVRARVVAGDQALAEGFGGVREALLRRTRDAASLRIEVVEMRQKMRDHLAPKDLSEVDLKHSPGGLVDIEFLVQYLALAHAHAHPEICQWPDNMRLLETFMTTGILPAADAQQLMEAYISLRARGHRQALANEKQLLAADELRSEREAVRRIWYDTMESL</sequence>
<organism evidence="10 11">
    <name type="scientific">Paraperlucidibaca wandonensis</name>
    <dbReference type="NCBI Taxonomy" id="1268273"/>
    <lineage>
        <taxon>Bacteria</taxon>
        <taxon>Pseudomonadati</taxon>
        <taxon>Pseudomonadota</taxon>
        <taxon>Gammaproteobacteria</taxon>
        <taxon>Moraxellales</taxon>
        <taxon>Moraxellaceae</taxon>
        <taxon>Paraperlucidibaca</taxon>
    </lineage>
</organism>
<keyword evidence="6 7" id="KW-0511">Multifunctional enzyme</keyword>
<comment type="caution">
    <text evidence="10">The sequence shown here is derived from an EMBL/GenBank/DDBJ whole genome shotgun (WGS) entry which is preliminary data.</text>
</comment>
<feature type="domain" description="PII-uridylyltransferase/Glutamine-synthetase adenylyltransferase" evidence="9">
    <location>
        <begin position="786"/>
        <end position="876"/>
    </location>
</feature>
<comment type="function">
    <text evidence="7">Involved in the regulation of glutamine synthetase GlnA, a key enzyme in the process to assimilate ammonia. When cellular nitrogen levels are high, the C-terminal adenylyl transferase (AT) inactivates GlnA by covalent transfer of an adenylyl group from ATP to specific tyrosine residue of GlnA, thus reducing its activity. Conversely, when nitrogen levels are low, the N-terminal adenylyl removase (AR) activates GlnA by removing the adenylyl group by phosphorolysis, increasing its activity. The regulatory region of GlnE binds the signal transduction protein PII (GlnB) which indicates the nitrogen status of the cell.</text>
</comment>
<dbReference type="Pfam" id="PF03710">
    <property type="entry name" value="GlnE"/>
    <property type="match status" value="2"/>
</dbReference>
<evidence type="ECO:0000256" key="2">
    <source>
        <dbReference type="ARBA" id="ARBA00022695"/>
    </source>
</evidence>
<keyword evidence="11" id="KW-1185">Reference proteome</keyword>
<feature type="domain" description="Glutamate-ammonia ligase adenylyltransferase repeated" evidence="8">
    <location>
        <begin position="510"/>
        <end position="759"/>
    </location>
</feature>
<reference evidence="11" key="1">
    <citation type="journal article" date="2019" name="Int. J. Syst. Evol. Microbiol.">
        <title>The Global Catalogue of Microorganisms (GCM) 10K type strain sequencing project: providing services to taxonomists for standard genome sequencing and annotation.</title>
        <authorList>
            <consortium name="The Broad Institute Genomics Platform"/>
            <consortium name="The Broad Institute Genome Sequencing Center for Infectious Disease"/>
            <person name="Wu L."/>
            <person name="Ma J."/>
        </authorList>
    </citation>
    <scope>NUCLEOTIDE SEQUENCE [LARGE SCALE GENOMIC DNA]</scope>
    <source>
        <strain evidence="11">CCUG 63419</strain>
    </source>
</reference>
<dbReference type="InterPro" id="IPR043519">
    <property type="entry name" value="NT_sf"/>
</dbReference>
<dbReference type="SUPFAM" id="SSF81593">
    <property type="entry name" value="Nucleotidyltransferase substrate binding subunit/domain"/>
    <property type="match status" value="2"/>
</dbReference>
<evidence type="ECO:0000256" key="7">
    <source>
        <dbReference type="HAMAP-Rule" id="MF_00802"/>
    </source>
</evidence>
<dbReference type="CDD" id="cd05401">
    <property type="entry name" value="NT_GlnE_GlnD_like"/>
    <property type="match status" value="2"/>
</dbReference>
<keyword evidence="10" id="KW-0436">Ligase</keyword>
<dbReference type="EC" id="2.7.7.89" evidence="7"/>
<dbReference type="EMBL" id="JBHTIT010000001">
    <property type="protein sequence ID" value="MFD0950353.1"/>
    <property type="molecule type" value="Genomic_DNA"/>
</dbReference>
<dbReference type="Gene3D" id="3.30.460.10">
    <property type="entry name" value="Beta Polymerase, domain 2"/>
    <property type="match status" value="2"/>
</dbReference>
<dbReference type="GO" id="GO:0016874">
    <property type="term" value="F:ligase activity"/>
    <property type="evidence" value="ECO:0007669"/>
    <property type="project" value="UniProtKB-KW"/>
</dbReference>
<evidence type="ECO:0000256" key="6">
    <source>
        <dbReference type="ARBA" id="ARBA00023268"/>
    </source>
</evidence>
<accession>A0ABW3HFV9</accession>
<comment type="cofactor">
    <cofactor evidence="7">
        <name>Mg(2+)</name>
        <dbReference type="ChEBI" id="CHEBI:18420"/>
    </cofactor>
</comment>
<dbReference type="Proteomes" id="UP001597044">
    <property type="component" value="Unassembled WGS sequence"/>
</dbReference>
<dbReference type="InterPro" id="IPR013546">
    <property type="entry name" value="PII_UdlTrfase/GS_AdlTrfase"/>
</dbReference>
<keyword evidence="3 7" id="KW-0547">Nucleotide-binding</keyword>
<evidence type="ECO:0000313" key="11">
    <source>
        <dbReference type="Proteomes" id="UP001597044"/>
    </source>
</evidence>
<dbReference type="Pfam" id="PF08335">
    <property type="entry name" value="GlnD_UR_UTase"/>
    <property type="match status" value="2"/>
</dbReference>
<dbReference type="InterPro" id="IPR023057">
    <property type="entry name" value="GlnE"/>
</dbReference>
<keyword evidence="5 7" id="KW-0460">Magnesium</keyword>
<dbReference type="InterPro" id="IPR005190">
    <property type="entry name" value="GlnE_rpt_dom"/>
</dbReference>
<dbReference type="PANTHER" id="PTHR30621">
    <property type="entry name" value="GLUTAMINE SYNTHETASE ADENYLYLTRANSFERASE"/>
    <property type="match status" value="1"/>
</dbReference>
<evidence type="ECO:0000256" key="3">
    <source>
        <dbReference type="ARBA" id="ARBA00022741"/>
    </source>
</evidence>
<comment type="catalytic activity">
    <reaction evidence="7">
        <text>[glutamine synthetase]-L-tyrosine + ATP = [glutamine synthetase]-O(4)-(5'-adenylyl)-L-tyrosine + diphosphate</text>
        <dbReference type="Rhea" id="RHEA:18589"/>
        <dbReference type="Rhea" id="RHEA-COMP:10660"/>
        <dbReference type="Rhea" id="RHEA-COMP:10661"/>
        <dbReference type="ChEBI" id="CHEBI:30616"/>
        <dbReference type="ChEBI" id="CHEBI:33019"/>
        <dbReference type="ChEBI" id="CHEBI:46858"/>
        <dbReference type="ChEBI" id="CHEBI:83624"/>
        <dbReference type="EC" id="2.7.7.42"/>
    </reaction>
</comment>
<dbReference type="PANTHER" id="PTHR30621:SF0">
    <property type="entry name" value="BIFUNCTIONAL GLUTAMINE SYNTHETASE ADENYLYLTRANSFERASE_ADENYLYL-REMOVING ENZYME"/>
    <property type="match status" value="1"/>
</dbReference>
<dbReference type="EC" id="2.7.7.42" evidence="7"/>
<evidence type="ECO:0000256" key="5">
    <source>
        <dbReference type="ARBA" id="ARBA00022842"/>
    </source>
</evidence>
<evidence type="ECO:0000313" key="10">
    <source>
        <dbReference type="EMBL" id="MFD0950353.1"/>
    </source>
</evidence>
<feature type="region of interest" description="Adenylyl removase" evidence="7">
    <location>
        <begin position="1"/>
        <end position="423"/>
    </location>
</feature>
<evidence type="ECO:0000259" key="9">
    <source>
        <dbReference type="Pfam" id="PF08335"/>
    </source>
</evidence>
<feature type="domain" description="Glutamate-ammonia ligase adenylyltransferase repeated" evidence="8">
    <location>
        <begin position="54"/>
        <end position="259"/>
    </location>
</feature>
<dbReference type="RefSeq" id="WP_379070993.1">
    <property type="nucleotide sequence ID" value="NZ_JBHTIT010000001.1"/>
</dbReference>
<feature type="region of interest" description="Adenylyl transferase" evidence="7">
    <location>
        <begin position="423"/>
        <end position="904"/>
    </location>
</feature>
<keyword evidence="4 7" id="KW-0067">ATP-binding</keyword>
<protein>
    <recommendedName>
        <fullName evidence="7">Bifunctional glutamine synthetase adenylyltransferase/adenylyl-removing enzyme</fullName>
    </recommendedName>
    <alternativeName>
        <fullName evidence="7">ATP:glutamine synthetase adenylyltransferase</fullName>
    </alternativeName>
    <alternativeName>
        <fullName evidence="7">ATase</fullName>
    </alternativeName>
    <domain>
        <recommendedName>
            <fullName evidence="7">Glutamine synthetase adenylyl-L-tyrosine phosphorylase</fullName>
            <ecNumber evidence="7">2.7.7.89</ecNumber>
        </recommendedName>
        <alternativeName>
            <fullName evidence="7">Adenylyl removase</fullName>
            <shortName evidence="7">AR</shortName>
            <shortName evidence="7">AT-N</shortName>
        </alternativeName>
    </domain>
    <domain>
        <recommendedName>
            <fullName evidence="7">Glutamine synthetase adenylyl transferase</fullName>
            <ecNumber evidence="7">2.7.7.42</ecNumber>
        </recommendedName>
        <alternativeName>
            <fullName evidence="7">Adenylyl transferase</fullName>
            <shortName evidence="7">AT</shortName>
            <shortName evidence="7">AT-C</shortName>
        </alternativeName>
    </domain>
</protein>
<gene>
    <name evidence="7 10" type="primary">glnE</name>
    <name evidence="10" type="ORF">ACFQ0F_08135</name>
</gene>
<comment type="similarity">
    <text evidence="7">Belongs to the GlnE family.</text>
</comment>
<dbReference type="GO" id="GO:0047388">
    <property type="term" value="F:[glutamine synthetase]-adenylyl-L-tyrosine phosphorylase activity"/>
    <property type="evidence" value="ECO:0007669"/>
    <property type="project" value="UniProtKB-EC"/>
</dbReference>